<feature type="region of interest" description="Disordered" evidence="1">
    <location>
        <begin position="790"/>
        <end position="816"/>
    </location>
</feature>
<feature type="region of interest" description="Disordered" evidence="1">
    <location>
        <begin position="565"/>
        <end position="588"/>
    </location>
</feature>
<dbReference type="AlphaFoldDB" id="A0A0L0GBP2"/>
<feature type="region of interest" description="Disordered" evidence="1">
    <location>
        <begin position="226"/>
        <end position="367"/>
    </location>
</feature>
<keyword evidence="3" id="KW-1185">Reference proteome</keyword>
<dbReference type="OrthoDB" id="70899at2759"/>
<dbReference type="PANTHER" id="PTHR28608:SF1">
    <property type="entry name" value="INTEGRATOR COMPLEX SUBUNIT 2"/>
    <property type="match status" value="1"/>
</dbReference>
<evidence type="ECO:0000313" key="3">
    <source>
        <dbReference type="Proteomes" id="UP000054560"/>
    </source>
</evidence>
<proteinExistence type="predicted"/>
<feature type="compositionally biased region" description="Low complexity" evidence="1">
    <location>
        <begin position="565"/>
        <end position="574"/>
    </location>
</feature>
<feature type="compositionally biased region" description="Low complexity" evidence="1">
    <location>
        <begin position="323"/>
        <end position="337"/>
    </location>
</feature>
<name>A0A0L0GBP2_9EUKA</name>
<evidence type="ECO:0000256" key="1">
    <source>
        <dbReference type="SAM" id="MobiDB-lite"/>
    </source>
</evidence>
<feature type="compositionally biased region" description="Polar residues" evidence="1">
    <location>
        <begin position="804"/>
        <end position="816"/>
    </location>
</feature>
<feature type="compositionally biased region" description="Polar residues" evidence="1">
    <location>
        <begin position="230"/>
        <end position="270"/>
    </location>
</feature>
<feature type="compositionally biased region" description="Polar residues" evidence="1">
    <location>
        <begin position="295"/>
        <end position="310"/>
    </location>
</feature>
<sequence>MDLLRANGTSEGTRTHTLAHKNAHISLFNGPDLERWNSGVSTGEQCTPAQAQLSATDGGDSEAGPYEHMHTDAHISREGGAQKRVRMVTLEFVRLVYVLGETEAEARSCLETAEKNSGGSHGNGAPTPRAEFINKFASEMFDNDLYVEMAADMLPFIYQAFSHTLFPLPVLVCALLHVRRRASRRLLMCLLLNVTCVEKVLLDTLAAAITHSRMCAKVWGGTASVGGRSSGANGPTSTADGASASGGTDSTRGSMTGNAPIVSVSSTDSLATDPKSGYAHSGAGSGAHINANSSPNPQTHTKGNSDSRGVSGSAGITRGSPNSFVHPSSSPRSSILSAGHSPRYGRTSPRNQTPKQGSTSAGNQSKPPIYNLYSSGSYLLIDRVVELCVLVCELFPQLRPEVCQLLAETDTYLWLGIYITTVLAPAVHTGKAHPHTSSSSRPRGQMGPDIGPQTHMNKAAQTRAGPDSIAATHSPTYTAHAPARTRGSVSEEGVGATANASASVSVSVGQGTGGVAGGQDADQANAEDVHLVQYIQTLLGNSETCAWLKTLVRLAMRHNAAVNSTTSNTSGLLSSDRKKGAGSGSDSDELSMKRAVFVIDPMRTRILEAMRTLVGQLRTKAVSASERTRQFVWGAELLKTVCGLIGLTGMRLPDREVRICFDLIGGASTAHTQAVYADTHGHADGQGFVFTFSNPDMNLGINEASALRNSGGPNTPRSAPETPTTAQSAKNRSAASANQITTTGTGAARAFSHLATMSLCFLLTCPGLLDHRISKPLVVKWAQTVLNGHGQVSPHTKNARTHTARTGQNGSTSGLQGSHHEAMLLVGTHFHNRQLTLIAELVRSLLDMHVQVY</sequence>
<evidence type="ECO:0000313" key="2">
    <source>
        <dbReference type="EMBL" id="KNC85663.1"/>
    </source>
</evidence>
<feature type="compositionally biased region" description="Polar residues" evidence="1">
    <location>
        <begin position="38"/>
        <end position="55"/>
    </location>
</feature>
<dbReference type="RefSeq" id="XP_014159565.1">
    <property type="nucleotide sequence ID" value="XM_014304090.1"/>
</dbReference>
<accession>A0A0L0GBP2</accession>
<feature type="region of interest" description="Disordered" evidence="1">
    <location>
        <begin position="428"/>
        <end position="496"/>
    </location>
</feature>
<dbReference type="PANTHER" id="PTHR28608">
    <property type="entry name" value="INTEGRATOR COMPLEX SUBUNIT 2"/>
    <property type="match status" value="1"/>
</dbReference>
<feature type="non-terminal residue" evidence="2">
    <location>
        <position position="853"/>
    </location>
</feature>
<protein>
    <submittedName>
        <fullName evidence="2">Uncharacterized protein</fullName>
    </submittedName>
</protein>
<feature type="region of interest" description="Disordered" evidence="1">
    <location>
        <begin position="38"/>
        <end position="65"/>
    </location>
</feature>
<organism evidence="2 3">
    <name type="scientific">Sphaeroforma arctica JP610</name>
    <dbReference type="NCBI Taxonomy" id="667725"/>
    <lineage>
        <taxon>Eukaryota</taxon>
        <taxon>Ichthyosporea</taxon>
        <taxon>Ichthyophonida</taxon>
        <taxon>Sphaeroforma</taxon>
    </lineage>
</organism>
<feature type="region of interest" description="Disordered" evidence="1">
    <location>
        <begin position="703"/>
        <end position="741"/>
    </location>
</feature>
<dbReference type="EMBL" id="KQ241691">
    <property type="protein sequence ID" value="KNC85663.1"/>
    <property type="molecule type" value="Genomic_DNA"/>
</dbReference>
<dbReference type="Pfam" id="PF14750">
    <property type="entry name" value="INTS2"/>
    <property type="match status" value="1"/>
</dbReference>
<dbReference type="Proteomes" id="UP000054560">
    <property type="component" value="Unassembled WGS sequence"/>
</dbReference>
<dbReference type="GeneID" id="25902688"/>
<gene>
    <name evidence="2" type="ORF">SARC_02184</name>
</gene>
<reference evidence="2 3" key="1">
    <citation type="submission" date="2011-02" db="EMBL/GenBank/DDBJ databases">
        <title>The Genome Sequence of Sphaeroforma arctica JP610.</title>
        <authorList>
            <consortium name="The Broad Institute Genome Sequencing Platform"/>
            <person name="Russ C."/>
            <person name="Cuomo C."/>
            <person name="Young S.K."/>
            <person name="Zeng Q."/>
            <person name="Gargeya S."/>
            <person name="Alvarado L."/>
            <person name="Berlin A."/>
            <person name="Chapman S.B."/>
            <person name="Chen Z."/>
            <person name="Freedman E."/>
            <person name="Gellesch M."/>
            <person name="Goldberg J."/>
            <person name="Griggs A."/>
            <person name="Gujja S."/>
            <person name="Heilman E."/>
            <person name="Heiman D."/>
            <person name="Howarth C."/>
            <person name="Mehta T."/>
            <person name="Neiman D."/>
            <person name="Pearson M."/>
            <person name="Roberts A."/>
            <person name="Saif S."/>
            <person name="Shea T."/>
            <person name="Shenoy N."/>
            <person name="Sisk P."/>
            <person name="Stolte C."/>
            <person name="Sykes S."/>
            <person name="White J."/>
            <person name="Yandava C."/>
            <person name="Burger G."/>
            <person name="Gray M.W."/>
            <person name="Holland P.W.H."/>
            <person name="King N."/>
            <person name="Lang F.B.F."/>
            <person name="Roger A.J."/>
            <person name="Ruiz-Trillo I."/>
            <person name="Haas B."/>
            <person name="Nusbaum C."/>
            <person name="Birren B."/>
        </authorList>
    </citation>
    <scope>NUCLEOTIDE SEQUENCE [LARGE SCALE GENOMIC DNA]</scope>
    <source>
        <strain evidence="2 3">JP610</strain>
    </source>
</reference>
<dbReference type="GO" id="GO:0034472">
    <property type="term" value="P:snRNA 3'-end processing"/>
    <property type="evidence" value="ECO:0007669"/>
    <property type="project" value="TreeGrafter"/>
</dbReference>
<dbReference type="GO" id="GO:0032039">
    <property type="term" value="C:integrator complex"/>
    <property type="evidence" value="ECO:0007669"/>
    <property type="project" value="InterPro"/>
</dbReference>
<feature type="compositionally biased region" description="Low complexity" evidence="1">
    <location>
        <begin position="276"/>
        <end position="294"/>
    </location>
</feature>
<feature type="compositionally biased region" description="Polar residues" evidence="1">
    <location>
        <begin position="707"/>
        <end position="741"/>
    </location>
</feature>
<feature type="compositionally biased region" description="Polar residues" evidence="1">
    <location>
        <begin position="348"/>
        <end position="367"/>
    </location>
</feature>
<dbReference type="InterPro" id="IPR029321">
    <property type="entry name" value="INTS2"/>
</dbReference>